<dbReference type="SUPFAM" id="SSF56349">
    <property type="entry name" value="DNA breaking-rejoining enzymes"/>
    <property type="match status" value="1"/>
</dbReference>
<feature type="domain" description="Tyr recombinase" evidence="6">
    <location>
        <begin position="201"/>
        <end position="376"/>
    </location>
</feature>
<keyword evidence="2" id="KW-0229">DNA integration</keyword>
<evidence type="ECO:0000313" key="9">
    <source>
        <dbReference type="Proteomes" id="UP000052232"/>
    </source>
</evidence>
<dbReference type="GO" id="GO:0006310">
    <property type="term" value="P:DNA recombination"/>
    <property type="evidence" value="ECO:0007669"/>
    <property type="project" value="UniProtKB-KW"/>
</dbReference>
<evidence type="ECO:0000259" key="6">
    <source>
        <dbReference type="PROSITE" id="PS51898"/>
    </source>
</evidence>
<sequence>MGSLTVLQVKAATKPGRYVDGEGLMLVVKPGGAKTWQLRIQANGKRRDYGLGSASIVSLADARERAYEMRKQVRAGDDPVALKEAARKIKATVPTFEVAARDLHEERKAGWRNGKHRDQWLSSLEAYAFPAIGSTPVDRVNVADIRDLLASIWLVKPETARRVLQRTVTVLDWAHAKGHRPSEAPVRAVRAGLGRQTKTDSHFLALPHDQVADLMKDLKESDTAGRLALRFLILTAGRSGEVRGAKWSEIDFDKALWTIPAERMKAKREHVVPLSSAALEVLRIALTLRRGGEDVVFPGMKGQPLSDMTLTKVLRVALPGSSWTVHGFRSSFRDWCAECTGYRSEVAESALAHTIPNKVEAAYRRTNYLQLRTTLMADWAVYLGEGPVTAIISPKTT</sequence>
<organism evidence="8 9">
    <name type="scientific">Sphingobium cupriresistens LL01</name>
    <dbReference type="NCBI Taxonomy" id="1420583"/>
    <lineage>
        <taxon>Bacteria</taxon>
        <taxon>Pseudomonadati</taxon>
        <taxon>Pseudomonadota</taxon>
        <taxon>Alphaproteobacteria</taxon>
        <taxon>Sphingomonadales</taxon>
        <taxon>Sphingomonadaceae</taxon>
        <taxon>Sphingobium</taxon>
    </lineage>
</organism>
<dbReference type="PANTHER" id="PTHR30629:SF2">
    <property type="entry name" value="PROPHAGE INTEGRASE INTS-RELATED"/>
    <property type="match status" value="1"/>
</dbReference>
<feature type="domain" description="Core-binding (CB)" evidence="7">
    <location>
        <begin position="94"/>
        <end position="175"/>
    </location>
</feature>
<dbReference type="Gene3D" id="1.10.150.130">
    <property type="match status" value="1"/>
</dbReference>
<evidence type="ECO:0000256" key="1">
    <source>
        <dbReference type="ARBA" id="ARBA00008857"/>
    </source>
</evidence>
<evidence type="ECO:0000256" key="3">
    <source>
        <dbReference type="ARBA" id="ARBA00023125"/>
    </source>
</evidence>
<gene>
    <name evidence="8" type="ORF">V473_17880</name>
</gene>
<dbReference type="InterPro" id="IPR010998">
    <property type="entry name" value="Integrase_recombinase_N"/>
</dbReference>
<dbReference type="RefSeq" id="WP_066607153.1">
    <property type="nucleotide sequence ID" value="NZ_KQ130435.1"/>
</dbReference>
<dbReference type="GO" id="GO:0015074">
    <property type="term" value="P:DNA integration"/>
    <property type="evidence" value="ECO:0007669"/>
    <property type="project" value="UniProtKB-KW"/>
</dbReference>
<evidence type="ECO:0000256" key="5">
    <source>
        <dbReference type="PROSITE-ProRule" id="PRU01248"/>
    </source>
</evidence>
<dbReference type="PROSITE" id="PS51900">
    <property type="entry name" value="CB"/>
    <property type="match status" value="1"/>
</dbReference>
<protein>
    <submittedName>
        <fullName evidence="8">Integrase</fullName>
    </submittedName>
</protein>
<dbReference type="InterPro" id="IPR050808">
    <property type="entry name" value="Phage_Integrase"/>
</dbReference>
<dbReference type="PANTHER" id="PTHR30629">
    <property type="entry name" value="PROPHAGE INTEGRASE"/>
    <property type="match status" value="1"/>
</dbReference>
<accession>A0A0J7XSS8</accession>
<dbReference type="PATRIC" id="fig|1420583.3.peg.3387"/>
<dbReference type="InterPro" id="IPR053876">
    <property type="entry name" value="Phage_int_M"/>
</dbReference>
<dbReference type="InterPro" id="IPR002104">
    <property type="entry name" value="Integrase_catalytic"/>
</dbReference>
<dbReference type="InterPro" id="IPR038488">
    <property type="entry name" value="Integrase_DNA-bd_sf"/>
</dbReference>
<dbReference type="PROSITE" id="PS51898">
    <property type="entry name" value="TYR_RECOMBINASE"/>
    <property type="match status" value="1"/>
</dbReference>
<evidence type="ECO:0000313" key="8">
    <source>
        <dbReference type="EMBL" id="KMS54068.1"/>
    </source>
</evidence>
<dbReference type="InterPro" id="IPR044068">
    <property type="entry name" value="CB"/>
</dbReference>
<evidence type="ECO:0000256" key="4">
    <source>
        <dbReference type="ARBA" id="ARBA00023172"/>
    </source>
</evidence>
<dbReference type="InterPro" id="IPR025166">
    <property type="entry name" value="Integrase_DNA_bind_dom"/>
</dbReference>
<comment type="similarity">
    <text evidence="1">Belongs to the 'phage' integrase family.</text>
</comment>
<comment type="caution">
    <text evidence="8">The sequence shown here is derived from an EMBL/GenBank/DDBJ whole genome shotgun (WGS) entry which is preliminary data.</text>
</comment>
<dbReference type="AlphaFoldDB" id="A0A0J7XSS8"/>
<dbReference type="EMBL" id="JACT01000004">
    <property type="protein sequence ID" value="KMS54068.1"/>
    <property type="molecule type" value="Genomic_DNA"/>
</dbReference>
<name>A0A0J7XSS8_9SPHN</name>
<keyword evidence="9" id="KW-1185">Reference proteome</keyword>
<dbReference type="Pfam" id="PF00589">
    <property type="entry name" value="Phage_integrase"/>
    <property type="match status" value="1"/>
</dbReference>
<dbReference type="Pfam" id="PF13356">
    <property type="entry name" value="Arm-DNA-bind_3"/>
    <property type="match status" value="1"/>
</dbReference>
<evidence type="ECO:0000256" key="2">
    <source>
        <dbReference type="ARBA" id="ARBA00022908"/>
    </source>
</evidence>
<dbReference type="Gene3D" id="3.30.160.390">
    <property type="entry name" value="Integrase, DNA-binding domain"/>
    <property type="match status" value="1"/>
</dbReference>
<dbReference type="Gene3D" id="1.10.443.10">
    <property type="entry name" value="Intergrase catalytic core"/>
    <property type="match status" value="1"/>
</dbReference>
<dbReference type="GO" id="GO:0003677">
    <property type="term" value="F:DNA binding"/>
    <property type="evidence" value="ECO:0007669"/>
    <property type="project" value="UniProtKB-UniRule"/>
</dbReference>
<proteinExistence type="inferred from homology"/>
<keyword evidence="3 5" id="KW-0238">DNA-binding</keyword>
<dbReference type="Pfam" id="PF22022">
    <property type="entry name" value="Phage_int_M"/>
    <property type="match status" value="1"/>
</dbReference>
<reference evidence="8 9" key="1">
    <citation type="journal article" date="2015" name="G3 (Bethesda)">
        <title>Insights into Ongoing Evolution of the Hexachlorocyclohexane Catabolic Pathway from Comparative Genomics of Ten Sphingomonadaceae Strains.</title>
        <authorList>
            <person name="Pearce S.L."/>
            <person name="Oakeshott J.G."/>
            <person name="Pandey G."/>
        </authorList>
    </citation>
    <scope>NUCLEOTIDE SEQUENCE [LARGE SCALE GENOMIC DNA]</scope>
    <source>
        <strain evidence="8 9">LL01</strain>
    </source>
</reference>
<dbReference type="CDD" id="cd00801">
    <property type="entry name" value="INT_P4_C"/>
    <property type="match status" value="1"/>
</dbReference>
<dbReference type="InterPro" id="IPR011010">
    <property type="entry name" value="DNA_brk_join_enz"/>
</dbReference>
<dbReference type="Proteomes" id="UP000052232">
    <property type="component" value="Unassembled WGS sequence"/>
</dbReference>
<keyword evidence="4" id="KW-0233">DNA recombination</keyword>
<dbReference type="InterPro" id="IPR013762">
    <property type="entry name" value="Integrase-like_cat_sf"/>
</dbReference>
<evidence type="ECO:0000259" key="7">
    <source>
        <dbReference type="PROSITE" id="PS51900"/>
    </source>
</evidence>